<protein>
    <submittedName>
        <fullName evidence="1">Uncharacterized protein</fullName>
    </submittedName>
</protein>
<dbReference type="EMBL" id="DF836386">
    <property type="protein sequence ID" value="GAN05634.1"/>
    <property type="molecule type" value="Genomic_DNA"/>
</dbReference>
<dbReference type="Proteomes" id="UP000053815">
    <property type="component" value="Unassembled WGS sequence"/>
</dbReference>
<dbReference type="AlphaFoldDB" id="A0A0C9ME49"/>
<proteinExistence type="predicted"/>
<evidence type="ECO:0000313" key="1">
    <source>
        <dbReference type="EMBL" id="GAN05634.1"/>
    </source>
</evidence>
<sequence length="117" mass="13294">MSPKLIPNPNHTIQQPRFEQIYIFDSENKLQNRLNIAGSSDVRPHTIQLLQNMMHDVSLFADIFKTMEELSSEQPNGIKDIRIIFRAESDTDIRRCNAPTVDEIGVLIVGGEDESSI</sequence>
<gene>
    <name evidence="1" type="ORF">MAM1_0097d05106</name>
</gene>
<evidence type="ECO:0000313" key="2">
    <source>
        <dbReference type="Proteomes" id="UP000053815"/>
    </source>
</evidence>
<dbReference type="OrthoDB" id="2447509at2759"/>
<accession>A0A0C9ME49</accession>
<dbReference type="PANTHER" id="PTHR45786:SF74">
    <property type="entry name" value="ATP-DEPENDENT DNA HELICASE"/>
    <property type="match status" value="1"/>
</dbReference>
<organism evidence="1">
    <name type="scientific">Mucor ambiguus</name>
    <dbReference type="NCBI Taxonomy" id="91626"/>
    <lineage>
        <taxon>Eukaryota</taxon>
        <taxon>Fungi</taxon>
        <taxon>Fungi incertae sedis</taxon>
        <taxon>Mucoromycota</taxon>
        <taxon>Mucoromycotina</taxon>
        <taxon>Mucoromycetes</taxon>
        <taxon>Mucorales</taxon>
        <taxon>Mucorineae</taxon>
        <taxon>Mucoraceae</taxon>
        <taxon>Mucor</taxon>
    </lineage>
</organism>
<dbReference type="STRING" id="91626.A0A0C9ME49"/>
<reference evidence="1" key="1">
    <citation type="submission" date="2014-09" db="EMBL/GenBank/DDBJ databases">
        <title>Draft genome sequence of an oleaginous Mucoromycotina fungus Mucor ambiguus NBRC6742.</title>
        <authorList>
            <person name="Takeda I."/>
            <person name="Yamane N."/>
            <person name="Morita T."/>
            <person name="Tamano K."/>
            <person name="Machida M."/>
            <person name="Baker S."/>
            <person name="Koike H."/>
        </authorList>
    </citation>
    <scope>NUCLEOTIDE SEQUENCE</scope>
    <source>
        <strain evidence="1">NBRC 6742</strain>
    </source>
</reference>
<keyword evidence="2" id="KW-1185">Reference proteome</keyword>
<name>A0A0C9ME49_9FUNG</name>
<dbReference type="PANTHER" id="PTHR45786">
    <property type="entry name" value="DNA BINDING PROTEIN-LIKE"/>
    <property type="match status" value="1"/>
</dbReference>